<proteinExistence type="predicted"/>
<keyword evidence="1" id="KW-1133">Transmembrane helix</keyword>
<dbReference type="Proteomes" id="UP000286581">
    <property type="component" value="Unassembled WGS sequence"/>
</dbReference>
<gene>
    <name evidence="2" type="ORF">DWV78_17075</name>
</gene>
<name>A0A413B1X3_9FIRM</name>
<keyword evidence="1" id="KW-0472">Membrane</keyword>
<comment type="caution">
    <text evidence="2">The sequence shown here is derived from an EMBL/GenBank/DDBJ whole genome shotgun (WGS) entry which is preliminary data.</text>
</comment>
<feature type="transmembrane region" description="Helical" evidence="1">
    <location>
        <begin position="40"/>
        <end position="59"/>
    </location>
</feature>
<feature type="transmembrane region" description="Helical" evidence="1">
    <location>
        <begin position="85"/>
        <end position="106"/>
    </location>
</feature>
<keyword evidence="1" id="KW-0812">Transmembrane</keyword>
<sequence>DLSMREITEAFALYVITIIPITSFIFFLYDIVLIIKNVRIVNFLAVIIPLIIGILDSITGTKKLSPIGLLSIFNEEPPIAGIPNLSGYLIVELIWLFVFVFINYIIQKKYQDTI</sequence>
<evidence type="ECO:0000313" key="3">
    <source>
        <dbReference type="Proteomes" id="UP000286581"/>
    </source>
</evidence>
<accession>A0A413B1X3</accession>
<feature type="transmembrane region" description="Helical" evidence="1">
    <location>
        <begin position="12"/>
        <end position="33"/>
    </location>
</feature>
<dbReference type="EMBL" id="QSAE01000169">
    <property type="protein sequence ID" value="RGW31161.1"/>
    <property type="molecule type" value="Genomic_DNA"/>
</dbReference>
<evidence type="ECO:0000313" key="2">
    <source>
        <dbReference type="EMBL" id="RGW31161.1"/>
    </source>
</evidence>
<reference evidence="2 3" key="1">
    <citation type="submission" date="2018-08" db="EMBL/GenBank/DDBJ databases">
        <title>A genome reference for cultivated species of the human gut microbiota.</title>
        <authorList>
            <person name="Zou Y."/>
            <person name="Xue W."/>
            <person name="Luo G."/>
        </authorList>
    </citation>
    <scope>NUCLEOTIDE SEQUENCE [LARGE SCALE GENOMIC DNA]</scope>
    <source>
        <strain evidence="2 3">AF12-8</strain>
    </source>
</reference>
<organism evidence="2 3">
    <name type="scientific">Agathobacter rectalis</name>
    <dbReference type="NCBI Taxonomy" id="39491"/>
    <lineage>
        <taxon>Bacteria</taxon>
        <taxon>Bacillati</taxon>
        <taxon>Bacillota</taxon>
        <taxon>Clostridia</taxon>
        <taxon>Lachnospirales</taxon>
        <taxon>Lachnospiraceae</taxon>
        <taxon>Agathobacter</taxon>
    </lineage>
</organism>
<protein>
    <submittedName>
        <fullName evidence="2">Uncharacterized protein</fullName>
    </submittedName>
</protein>
<dbReference type="AlphaFoldDB" id="A0A413B1X3"/>
<feature type="non-terminal residue" evidence="2">
    <location>
        <position position="1"/>
    </location>
</feature>
<evidence type="ECO:0000256" key="1">
    <source>
        <dbReference type="SAM" id="Phobius"/>
    </source>
</evidence>